<evidence type="ECO:0000256" key="1">
    <source>
        <dbReference type="SAM" id="MobiDB-lite"/>
    </source>
</evidence>
<dbReference type="InterPro" id="IPR020108">
    <property type="entry name" value="Spore_coat_CotD"/>
</dbReference>
<keyword evidence="3" id="KW-1185">Reference proteome</keyword>
<evidence type="ECO:0000313" key="3">
    <source>
        <dbReference type="Proteomes" id="UP000298347"/>
    </source>
</evidence>
<feature type="region of interest" description="Disordered" evidence="1">
    <location>
        <begin position="27"/>
        <end position="55"/>
    </location>
</feature>
<comment type="caution">
    <text evidence="2">The sequence shown here is derived from an EMBL/GenBank/DDBJ whole genome shotgun (WGS) entry which is preliminary data.</text>
</comment>
<evidence type="ECO:0008006" key="4">
    <source>
        <dbReference type="Google" id="ProtNLM"/>
    </source>
</evidence>
<dbReference type="OrthoDB" id="2455195at2"/>
<dbReference type="RefSeq" id="WP_135349060.1">
    <property type="nucleotide sequence ID" value="NZ_SRJD01000014.1"/>
</dbReference>
<proteinExistence type="predicted"/>
<dbReference type="EMBL" id="SRJD01000014">
    <property type="protein sequence ID" value="TGA97372.1"/>
    <property type="molecule type" value="Genomic_DNA"/>
</dbReference>
<sequence length="149" mass="16429">MEVSPYSNKPIPVNPYAPANNYPGIKPETKLPTWSPTAAVQPGKGKGPIASPYGKAPWGGKGKGMACGPSQTLNCPPQQAGAIYDPQSVNVQDIFKPVIVQHIHPMHTEIRTHYVYEHQHFYPHSVSQCCDERHYDVQCGQPCFPQPHC</sequence>
<dbReference type="Proteomes" id="UP000298347">
    <property type="component" value="Unassembled WGS sequence"/>
</dbReference>
<evidence type="ECO:0000313" key="2">
    <source>
        <dbReference type="EMBL" id="TGA97372.1"/>
    </source>
</evidence>
<gene>
    <name evidence="2" type="ORF">E4665_12145</name>
</gene>
<accession>A0A4Z0GKD4</accession>
<reference evidence="2 3" key="1">
    <citation type="journal article" date="2015" name="Int. J. Syst. Evol. Microbiol.">
        <title>Sporolactobacillus shoreae sp. nov. and Sporolactobacillus spathodeae sp. nov., two spore-forming lactic acid bacteria isolated from tree barks in Thailand.</title>
        <authorList>
            <person name="Thamacharoensuk T."/>
            <person name="Kitahara M."/>
            <person name="Ohkuma M."/>
            <person name="Thongchul N."/>
            <person name="Tanasupawat S."/>
        </authorList>
    </citation>
    <scope>NUCLEOTIDE SEQUENCE [LARGE SCALE GENOMIC DNA]</scope>
    <source>
        <strain evidence="2 3">BK92</strain>
    </source>
</reference>
<organism evidence="2 3">
    <name type="scientific">Sporolactobacillus shoreae</name>
    <dbReference type="NCBI Taxonomy" id="1465501"/>
    <lineage>
        <taxon>Bacteria</taxon>
        <taxon>Bacillati</taxon>
        <taxon>Bacillota</taxon>
        <taxon>Bacilli</taxon>
        <taxon>Bacillales</taxon>
        <taxon>Sporolactobacillaceae</taxon>
        <taxon>Sporolactobacillus</taxon>
    </lineage>
</organism>
<name>A0A4Z0GKD4_9BACL</name>
<dbReference type="AlphaFoldDB" id="A0A4Z0GKD4"/>
<protein>
    <recommendedName>
        <fullName evidence="4">Spore coat protein</fullName>
    </recommendedName>
</protein>
<dbReference type="Pfam" id="PF11122">
    <property type="entry name" value="Spore-coat_CotD"/>
    <property type="match status" value="1"/>
</dbReference>